<dbReference type="Proteomes" id="UP000800097">
    <property type="component" value="Unassembled WGS sequence"/>
</dbReference>
<accession>A0A6A6J9T1</accession>
<dbReference type="InterPro" id="IPR015943">
    <property type="entry name" value="WD40/YVTN_repeat-like_dom_sf"/>
</dbReference>
<dbReference type="EMBL" id="ML986522">
    <property type="protein sequence ID" value="KAF2272386.1"/>
    <property type="molecule type" value="Genomic_DNA"/>
</dbReference>
<organism evidence="15 16">
    <name type="scientific">Westerdykella ornata</name>
    <dbReference type="NCBI Taxonomy" id="318751"/>
    <lineage>
        <taxon>Eukaryota</taxon>
        <taxon>Fungi</taxon>
        <taxon>Dikarya</taxon>
        <taxon>Ascomycota</taxon>
        <taxon>Pezizomycotina</taxon>
        <taxon>Dothideomycetes</taxon>
        <taxon>Pleosporomycetidae</taxon>
        <taxon>Pleosporales</taxon>
        <taxon>Sporormiaceae</taxon>
        <taxon>Westerdykella</taxon>
    </lineage>
</organism>
<evidence type="ECO:0000256" key="6">
    <source>
        <dbReference type="ARBA" id="ARBA00022729"/>
    </source>
</evidence>
<dbReference type="GO" id="GO:0034975">
    <property type="term" value="P:protein folding in endoplasmic reticulum"/>
    <property type="evidence" value="ECO:0007669"/>
    <property type="project" value="TreeGrafter"/>
</dbReference>
<evidence type="ECO:0000256" key="4">
    <source>
        <dbReference type="ARBA" id="ARBA00020824"/>
    </source>
</evidence>
<dbReference type="Pfam" id="PF07774">
    <property type="entry name" value="EMC1_C"/>
    <property type="match status" value="1"/>
</dbReference>
<proteinExistence type="inferred from homology"/>
<feature type="compositionally biased region" description="Polar residues" evidence="11">
    <location>
        <begin position="753"/>
        <end position="764"/>
    </location>
</feature>
<keyword evidence="7" id="KW-0256">Endoplasmic reticulum</keyword>
<keyword evidence="8" id="KW-1133">Transmembrane helix</keyword>
<keyword evidence="9" id="KW-0472">Membrane</keyword>
<evidence type="ECO:0000256" key="7">
    <source>
        <dbReference type="ARBA" id="ARBA00022824"/>
    </source>
</evidence>
<feature type="domain" description="EMC1 first beta-propeller" evidence="14">
    <location>
        <begin position="19"/>
        <end position="424"/>
    </location>
</feature>
<dbReference type="SMART" id="SM00564">
    <property type="entry name" value="PQQ"/>
    <property type="match status" value="3"/>
</dbReference>
<evidence type="ECO:0000259" key="13">
    <source>
        <dbReference type="Pfam" id="PF07774"/>
    </source>
</evidence>
<evidence type="ECO:0000313" key="15">
    <source>
        <dbReference type="EMBL" id="KAF2272386.1"/>
    </source>
</evidence>
<keyword evidence="5" id="KW-0812">Transmembrane</keyword>
<dbReference type="Gene3D" id="2.130.10.10">
    <property type="entry name" value="YVTN repeat-like/Quinoprotein amine dehydrogenase"/>
    <property type="match status" value="2"/>
</dbReference>
<gene>
    <name evidence="15" type="ORF">EI97DRAFT_385909</name>
</gene>
<dbReference type="SUPFAM" id="SSF50998">
    <property type="entry name" value="Quinoprotein alcohol dehydrogenase-like"/>
    <property type="match status" value="2"/>
</dbReference>
<comment type="subcellular location">
    <subcellularLocation>
        <location evidence="1">Endoplasmic reticulum membrane</location>
        <topology evidence="1">Single-pass type I membrane protein</topology>
    </subcellularLocation>
</comment>
<feature type="domain" description="ER membrane protein complex subunit 1 C-terminal" evidence="13">
    <location>
        <begin position="709"/>
        <end position="935"/>
    </location>
</feature>
<dbReference type="PANTHER" id="PTHR21573:SF0">
    <property type="entry name" value="ER MEMBRANE PROTEIN COMPLEX SUBUNIT 1"/>
    <property type="match status" value="1"/>
</dbReference>
<evidence type="ECO:0000256" key="1">
    <source>
        <dbReference type="ARBA" id="ARBA00004115"/>
    </source>
</evidence>
<evidence type="ECO:0000256" key="10">
    <source>
        <dbReference type="ARBA" id="ARBA00023180"/>
    </source>
</evidence>
<evidence type="ECO:0000256" key="8">
    <source>
        <dbReference type="ARBA" id="ARBA00022989"/>
    </source>
</evidence>
<dbReference type="PANTHER" id="PTHR21573">
    <property type="entry name" value="ER MEMBRANE PROTEIN COMPLEX SUBUNIT 1"/>
    <property type="match status" value="1"/>
</dbReference>
<evidence type="ECO:0000256" key="12">
    <source>
        <dbReference type="SAM" id="SignalP"/>
    </source>
</evidence>
<evidence type="ECO:0000259" key="14">
    <source>
        <dbReference type="Pfam" id="PF25293"/>
    </source>
</evidence>
<keyword evidence="6 12" id="KW-0732">Signal</keyword>
<feature type="region of interest" description="Disordered" evidence="11">
    <location>
        <begin position="744"/>
        <end position="772"/>
    </location>
</feature>
<dbReference type="InterPro" id="IPR026895">
    <property type="entry name" value="EMC1"/>
</dbReference>
<dbReference type="GO" id="GO:0072546">
    <property type="term" value="C:EMC complex"/>
    <property type="evidence" value="ECO:0007669"/>
    <property type="project" value="InterPro"/>
</dbReference>
<evidence type="ECO:0000256" key="11">
    <source>
        <dbReference type="SAM" id="MobiDB-lite"/>
    </source>
</evidence>
<dbReference type="Pfam" id="PF25293">
    <property type="entry name" value="Beta-prop_EMC1_N"/>
    <property type="match status" value="1"/>
</dbReference>
<protein>
    <recommendedName>
        <fullName evidence="4">ER membrane protein complex subunit 1</fullName>
    </recommendedName>
</protein>
<dbReference type="InterPro" id="IPR018391">
    <property type="entry name" value="PQQ_b-propeller_rpt"/>
</dbReference>
<sequence>MRLHAAGFALAACLVPAAAVDEDDAYHIDFHHALIGFPKHASTFFQKPYATSKASLLYTLSDDNIIAALNPKDGALVWRQAPPADASAKSTLRAGEDQDTLVSALGDRITAWSAADGRVVWENRVHGATVEDLEILEQEDGITDTEAKDSIVLLSGATPSVQRVDGKTGRVKWTYQDTSGDTPFQVSSSPTTIFYISLHTPMLGGWTKLRITSLSPITGKMTDHYTLNSEISSREDMVFAGANTAAPLLAWTDKTNKVLRVNIIGTKAVSTFTIPSKDPVERVVLHAPNRVNSLPHFLLEYQTAHGHSAEVFHVDLMKNTISKAYDLPHLSGRGVFATSTSDANVYFTRITADQITLVSSASHGVLGRWPVKDSPALAGAYPVHGVAEVAVKSQTASAVRCAILFSNGEFALVRNGEIVWTRPEFLSHAVSAGWAELPEEEALAHELEVEGHQSILAAYIHRVKRHVRDLEHLPAWLQALPKRVLGSFSSKAEDATMDEIQHDTFGFHKLVVVATKEGRLAALDVGAKGKLMWSTDLAHFAPGTTFHGPSLKPDRGYIEVTDEGFDGTLYINATTGNLISSEHIQIHLPVNAQGEKLVVFDLVDGELRGFLGLEPSSEPVWTFAPPKGERIVSYTARSTSDPIASIGTVLGDRRVLYKYLNPNLVLVTAVADSTHRASLYLLDSASGDLLYSVSHDGIDTTRPIPSVISENWLSYSLTLDATSSPESRGYLLIVADLFESSLPDDRGPLGASPNASTIQPSSPSAGEAAKPHVVSQTWHVPEEISHMAVTRTKQGITTRDLLVTLPNSNSIVAIPRPVIDPRRPVGRDPNANEAAEGLAKYTPFIPLDPKWVLNHKYELFHIKGVITSASNLESTSLVFAYGGDVFGTRVAPSGVFDRLGKGFNKVQMVGTVAALALGVLVVRPIVGKKGVDALWRGS</sequence>
<dbReference type="InterPro" id="IPR011047">
    <property type="entry name" value="Quinoprotein_ADH-like_sf"/>
</dbReference>
<dbReference type="InterPro" id="IPR011678">
    <property type="entry name" value="EMC1_C"/>
</dbReference>
<evidence type="ECO:0000256" key="9">
    <source>
        <dbReference type="ARBA" id="ARBA00023136"/>
    </source>
</evidence>
<dbReference type="InterPro" id="IPR058545">
    <property type="entry name" value="Beta-prop_EMC1_1st"/>
</dbReference>
<comment type="subunit">
    <text evidence="3">Component of the ER membrane protein complex (EMC).</text>
</comment>
<feature type="signal peptide" evidence="12">
    <location>
        <begin position="1"/>
        <end position="19"/>
    </location>
</feature>
<dbReference type="OrthoDB" id="28092at2759"/>
<evidence type="ECO:0000256" key="2">
    <source>
        <dbReference type="ARBA" id="ARBA00007904"/>
    </source>
</evidence>
<evidence type="ECO:0000256" key="5">
    <source>
        <dbReference type="ARBA" id="ARBA00022692"/>
    </source>
</evidence>
<dbReference type="RefSeq" id="XP_033649925.1">
    <property type="nucleotide sequence ID" value="XM_033796043.1"/>
</dbReference>
<feature type="chain" id="PRO_5025460964" description="ER membrane protein complex subunit 1" evidence="12">
    <location>
        <begin position="20"/>
        <end position="938"/>
    </location>
</feature>
<name>A0A6A6J9T1_WESOR</name>
<dbReference type="GeneID" id="54549218"/>
<reference evidence="15" key="1">
    <citation type="journal article" date="2020" name="Stud. Mycol.">
        <title>101 Dothideomycetes genomes: a test case for predicting lifestyles and emergence of pathogens.</title>
        <authorList>
            <person name="Haridas S."/>
            <person name="Albert R."/>
            <person name="Binder M."/>
            <person name="Bloem J."/>
            <person name="Labutti K."/>
            <person name="Salamov A."/>
            <person name="Andreopoulos B."/>
            <person name="Baker S."/>
            <person name="Barry K."/>
            <person name="Bills G."/>
            <person name="Bluhm B."/>
            <person name="Cannon C."/>
            <person name="Castanera R."/>
            <person name="Culley D."/>
            <person name="Daum C."/>
            <person name="Ezra D."/>
            <person name="Gonzalez J."/>
            <person name="Henrissat B."/>
            <person name="Kuo A."/>
            <person name="Liang C."/>
            <person name="Lipzen A."/>
            <person name="Lutzoni F."/>
            <person name="Magnuson J."/>
            <person name="Mondo S."/>
            <person name="Nolan M."/>
            <person name="Ohm R."/>
            <person name="Pangilinan J."/>
            <person name="Park H.-J."/>
            <person name="Ramirez L."/>
            <person name="Alfaro M."/>
            <person name="Sun H."/>
            <person name="Tritt A."/>
            <person name="Yoshinaga Y."/>
            <person name="Zwiers L.-H."/>
            <person name="Turgeon B."/>
            <person name="Goodwin S."/>
            <person name="Spatafora J."/>
            <person name="Crous P."/>
            <person name="Grigoriev I."/>
        </authorList>
    </citation>
    <scope>NUCLEOTIDE SEQUENCE</scope>
    <source>
        <strain evidence="15">CBS 379.55</strain>
    </source>
</reference>
<evidence type="ECO:0000256" key="3">
    <source>
        <dbReference type="ARBA" id="ARBA00011276"/>
    </source>
</evidence>
<evidence type="ECO:0000313" key="16">
    <source>
        <dbReference type="Proteomes" id="UP000800097"/>
    </source>
</evidence>
<keyword evidence="10" id="KW-0325">Glycoprotein</keyword>
<keyword evidence="16" id="KW-1185">Reference proteome</keyword>
<comment type="similarity">
    <text evidence="2">Belongs to the EMC1 family.</text>
</comment>
<dbReference type="AlphaFoldDB" id="A0A6A6J9T1"/>